<gene>
    <name evidence="1" type="ORF">GCM10023323_39370</name>
</gene>
<accession>A0ABP9T7Q6</accession>
<evidence type="ECO:0008006" key="3">
    <source>
        <dbReference type="Google" id="ProtNLM"/>
    </source>
</evidence>
<dbReference type="EMBL" id="BAABJR010000009">
    <property type="protein sequence ID" value="GAA5210700.1"/>
    <property type="molecule type" value="Genomic_DNA"/>
</dbReference>
<reference evidence="2" key="1">
    <citation type="journal article" date="2019" name="Int. J. Syst. Evol. Microbiol.">
        <title>The Global Catalogue of Microorganisms (GCM) 10K type strain sequencing project: providing services to taxonomists for standard genome sequencing and annotation.</title>
        <authorList>
            <consortium name="The Broad Institute Genomics Platform"/>
            <consortium name="The Broad Institute Genome Sequencing Center for Infectious Disease"/>
            <person name="Wu L."/>
            <person name="Ma J."/>
        </authorList>
    </citation>
    <scope>NUCLEOTIDE SEQUENCE [LARGE SCALE GENOMIC DNA]</scope>
    <source>
        <strain evidence="2">JCM 18306</strain>
    </source>
</reference>
<proteinExistence type="predicted"/>
<name>A0ABP9T7Q6_9ACTN</name>
<dbReference type="Proteomes" id="UP001499878">
    <property type="component" value="Unassembled WGS sequence"/>
</dbReference>
<evidence type="ECO:0000313" key="1">
    <source>
        <dbReference type="EMBL" id="GAA5210700.1"/>
    </source>
</evidence>
<comment type="caution">
    <text evidence="1">The sequence shown here is derived from an EMBL/GenBank/DDBJ whole genome shotgun (WGS) entry which is preliminary data.</text>
</comment>
<evidence type="ECO:0000313" key="2">
    <source>
        <dbReference type="Proteomes" id="UP001499878"/>
    </source>
</evidence>
<sequence length="82" mass="9097">MWRAFAPTQEREGDCPSARLLLVGIARTWAEQLARLQAAGWAHADVQPTNTLITDAGRVDGFAGRRRFAHVRISVQLLIVSE</sequence>
<organism evidence="1 2">
    <name type="scientific">Streptomyces thinghirensis</name>
    <dbReference type="NCBI Taxonomy" id="551547"/>
    <lineage>
        <taxon>Bacteria</taxon>
        <taxon>Bacillati</taxon>
        <taxon>Actinomycetota</taxon>
        <taxon>Actinomycetes</taxon>
        <taxon>Kitasatosporales</taxon>
        <taxon>Streptomycetaceae</taxon>
        <taxon>Streptomyces</taxon>
    </lineage>
</organism>
<keyword evidence="2" id="KW-1185">Reference proteome</keyword>
<protein>
    <recommendedName>
        <fullName evidence="3">Protein kinase domain-containing protein</fullName>
    </recommendedName>
</protein>